<dbReference type="GO" id="GO:0005524">
    <property type="term" value="F:ATP binding"/>
    <property type="evidence" value="ECO:0007669"/>
    <property type="project" value="UniProtKB-UniRule"/>
</dbReference>
<keyword evidence="8 10" id="KW-0414">Isoprene biosynthesis</keyword>
<feature type="region of interest" description="Disordered" evidence="11">
    <location>
        <begin position="1"/>
        <end position="21"/>
    </location>
</feature>
<evidence type="ECO:0000256" key="5">
    <source>
        <dbReference type="ARBA" id="ARBA00022741"/>
    </source>
</evidence>
<dbReference type="OrthoDB" id="9809438at2"/>
<name>A0A2T5VD68_9HYPH</name>
<accession>A0A2T5VD68</accession>
<evidence type="ECO:0000313" key="15">
    <source>
        <dbReference type="Proteomes" id="UP000244081"/>
    </source>
</evidence>
<dbReference type="Pfam" id="PF08544">
    <property type="entry name" value="GHMP_kinases_C"/>
    <property type="match status" value="1"/>
</dbReference>
<evidence type="ECO:0000256" key="8">
    <source>
        <dbReference type="ARBA" id="ARBA00023229"/>
    </source>
</evidence>
<keyword evidence="6 10" id="KW-0418">Kinase</keyword>
<feature type="active site" evidence="10">
    <location>
        <position position="28"/>
    </location>
</feature>
<reference evidence="14 15" key="1">
    <citation type="submission" date="2018-04" db="EMBL/GenBank/DDBJ databases">
        <title>Genomic Encyclopedia of Archaeal and Bacterial Type Strains, Phase II (KMG-II): from individual species to whole genera.</title>
        <authorList>
            <person name="Goeker M."/>
        </authorList>
    </citation>
    <scope>NUCLEOTIDE SEQUENCE [LARGE SCALE GENOMIC DNA]</scope>
    <source>
        <strain evidence="14 15">DSM 23382</strain>
    </source>
</reference>
<keyword evidence="5 10" id="KW-0547">Nucleotide-binding</keyword>
<dbReference type="AlphaFoldDB" id="A0A2T5VD68"/>
<feature type="domain" description="GHMP kinase N-terminal" evidence="12">
    <location>
        <begin position="85"/>
        <end position="161"/>
    </location>
</feature>
<dbReference type="Pfam" id="PF00288">
    <property type="entry name" value="GHMP_kinases_N"/>
    <property type="match status" value="1"/>
</dbReference>
<dbReference type="HAMAP" id="MF_00061">
    <property type="entry name" value="IspE"/>
    <property type="match status" value="1"/>
</dbReference>
<dbReference type="Proteomes" id="UP000244081">
    <property type="component" value="Unassembled WGS sequence"/>
</dbReference>
<dbReference type="NCBIfam" id="TIGR00154">
    <property type="entry name" value="ispE"/>
    <property type="match status" value="1"/>
</dbReference>
<organism evidence="14 15">
    <name type="scientific">Breoghania corrubedonensis</name>
    <dbReference type="NCBI Taxonomy" id="665038"/>
    <lineage>
        <taxon>Bacteria</taxon>
        <taxon>Pseudomonadati</taxon>
        <taxon>Pseudomonadota</taxon>
        <taxon>Alphaproteobacteria</taxon>
        <taxon>Hyphomicrobiales</taxon>
        <taxon>Stappiaceae</taxon>
        <taxon>Breoghania</taxon>
    </lineage>
</organism>
<evidence type="ECO:0000256" key="10">
    <source>
        <dbReference type="HAMAP-Rule" id="MF_00061"/>
    </source>
</evidence>
<dbReference type="EMBL" id="QAYG01000002">
    <property type="protein sequence ID" value="PTW61709.1"/>
    <property type="molecule type" value="Genomic_DNA"/>
</dbReference>
<protein>
    <recommendedName>
        <fullName evidence="3 10">4-diphosphocytidyl-2-C-methyl-D-erythritol kinase</fullName>
        <shortName evidence="10">CMK</shortName>
        <ecNumber evidence="2 10">2.7.1.148</ecNumber>
    </recommendedName>
    <alternativeName>
        <fullName evidence="9 10">4-(cytidine-5'-diphospho)-2-C-methyl-D-erythritol kinase</fullName>
    </alternativeName>
</protein>
<evidence type="ECO:0000313" key="14">
    <source>
        <dbReference type="EMBL" id="PTW61709.1"/>
    </source>
</evidence>
<dbReference type="SUPFAM" id="SSF55060">
    <property type="entry name" value="GHMP Kinase, C-terminal domain"/>
    <property type="match status" value="1"/>
</dbReference>
<dbReference type="Gene3D" id="3.30.230.10">
    <property type="match status" value="1"/>
</dbReference>
<comment type="caution">
    <text evidence="14">The sequence shown here is derived from an EMBL/GenBank/DDBJ whole genome shotgun (WGS) entry which is preliminary data.</text>
</comment>
<evidence type="ECO:0000256" key="1">
    <source>
        <dbReference type="ARBA" id="ARBA00009684"/>
    </source>
</evidence>
<evidence type="ECO:0000256" key="4">
    <source>
        <dbReference type="ARBA" id="ARBA00022679"/>
    </source>
</evidence>
<keyword evidence="7 10" id="KW-0067">ATP-binding</keyword>
<dbReference type="SUPFAM" id="SSF54211">
    <property type="entry name" value="Ribosomal protein S5 domain 2-like"/>
    <property type="match status" value="1"/>
</dbReference>
<evidence type="ECO:0000256" key="3">
    <source>
        <dbReference type="ARBA" id="ARBA00017473"/>
    </source>
</evidence>
<dbReference type="PANTHER" id="PTHR43527">
    <property type="entry name" value="4-DIPHOSPHOCYTIDYL-2-C-METHYL-D-ERYTHRITOL KINASE, CHLOROPLASTIC"/>
    <property type="match status" value="1"/>
</dbReference>
<dbReference type="NCBIfam" id="NF011202">
    <property type="entry name" value="PRK14608.1"/>
    <property type="match status" value="1"/>
</dbReference>
<dbReference type="UniPathway" id="UPA00056">
    <property type="reaction ID" value="UER00094"/>
</dbReference>
<keyword evidence="4 10" id="KW-0808">Transferase</keyword>
<dbReference type="InterPro" id="IPR020568">
    <property type="entry name" value="Ribosomal_Su5_D2-typ_SF"/>
</dbReference>
<dbReference type="PANTHER" id="PTHR43527:SF2">
    <property type="entry name" value="4-DIPHOSPHOCYTIDYL-2-C-METHYL-D-ERYTHRITOL KINASE, CHLOROPLASTIC"/>
    <property type="match status" value="1"/>
</dbReference>
<dbReference type="InterPro" id="IPR036554">
    <property type="entry name" value="GHMP_kinase_C_sf"/>
</dbReference>
<comment type="function">
    <text evidence="10">Catalyzes the phosphorylation of the position 2 hydroxy group of 4-diphosphocytidyl-2C-methyl-D-erythritol.</text>
</comment>
<dbReference type="InterPro" id="IPR013750">
    <property type="entry name" value="GHMP_kinase_C_dom"/>
</dbReference>
<feature type="active site" evidence="10">
    <location>
        <position position="155"/>
    </location>
</feature>
<evidence type="ECO:0000256" key="9">
    <source>
        <dbReference type="ARBA" id="ARBA00032554"/>
    </source>
</evidence>
<evidence type="ECO:0000259" key="13">
    <source>
        <dbReference type="Pfam" id="PF08544"/>
    </source>
</evidence>
<comment type="similarity">
    <text evidence="1 10">Belongs to the GHMP kinase family. IspE subfamily.</text>
</comment>
<evidence type="ECO:0000256" key="7">
    <source>
        <dbReference type="ARBA" id="ARBA00022840"/>
    </source>
</evidence>
<feature type="domain" description="GHMP kinase C-terminal" evidence="13">
    <location>
        <begin position="232"/>
        <end position="289"/>
    </location>
</feature>
<dbReference type="Gene3D" id="3.30.70.890">
    <property type="entry name" value="GHMP kinase, C-terminal domain"/>
    <property type="match status" value="1"/>
</dbReference>
<dbReference type="InterPro" id="IPR004424">
    <property type="entry name" value="IspE"/>
</dbReference>
<keyword evidence="15" id="KW-1185">Reference proteome</keyword>
<evidence type="ECO:0000256" key="6">
    <source>
        <dbReference type="ARBA" id="ARBA00022777"/>
    </source>
</evidence>
<dbReference type="EC" id="2.7.1.148" evidence="2 10"/>
<evidence type="ECO:0000256" key="2">
    <source>
        <dbReference type="ARBA" id="ARBA00012052"/>
    </source>
</evidence>
<dbReference type="GO" id="GO:0019288">
    <property type="term" value="P:isopentenyl diphosphate biosynthetic process, methylerythritol 4-phosphate pathway"/>
    <property type="evidence" value="ECO:0007669"/>
    <property type="project" value="UniProtKB-UniRule"/>
</dbReference>
<evidence type="ECO:0000256" key="11">
    <source>
        <dbReference type="SAM" id="MobiDB-lite"/>
    </source>
</evidence>
<dbReference type="RefSeq" id="WP_107989543.1">
    <property type="nucleotide sequence ID" value="NZ_QAYG01000002.1"/>
</dbReference>
<comment type="pathway">
    <text evidence="10">Isoprenoid biosynthesis; isopentenyl diphosphate biosynthesis via DXP pathway; isopentenyl diphosphate from 1-deoxy-D-xylulose 5-phosphate: step 3/6.</text>
</comment>
<comment type="catalytic activity">
    <reaction evidence="10">
        <text>4-CDP-2-C-methyl-D-erythritol + ATP = 4-CDP-2-C-methyl-D-erythritol 2-phosphate + ADP + H(+)</text>
        <dbReference type="Rhea" id="RHEA:18437"/>
        <dbReference type="ChEBI" id="CHEBI:15378"/>
        <dbReference type="ChEBI" id="CHEBI:30616"/>
        <dbReference type="ChEBI" id="CHEBI:57823"/>
        <dbReference type="ChEBI" id="CHEBI:57919"/>
        <dbReference type="ChEBI" id="CHEBI:456216"/>
        <dbReference type="EC" id="2.7.1.148"/>
    </reaction>
</comment>
<evidence type="ECO:0000259" key="12">
    <source>
        <dbReference type="Pfam" id="PF00288"/>
    </source>
</evidence>
<gene>
    <name evidence="10" type="primary">ispE</name>
    <name evidence="14" type="ORF">C8N35_102425</name>
</gene>
<dbReference type="InterPro" id="IPR014721">
    <property type="entry name" value="Ribsml_uS5_D2-typ_fold_subgr"/>
</dbReference>
<dbReference type="PIRSF" id="PIRSF010376">
    <property type="entry name" value="IspE"/>
    <property type="match status" value="1"/>
</dbReference>
<proteinExistence type="inferred from homology"/>
<dbReference type="InterPro" id="IPR006204">
    <property type="entry name" value="GHMP_kinase_N_dom"/>
</dbReference>
<feature type="binding site" evidence="10">
    <location>
        <begin position="113"/>
        <end position="123"/>
    </location>
    <ligand>
        <name>ATP</name>
        <dbReference type="ChEBI" id="CHEBI:30616"/>
    </ligand>
</feature>
<sequence length="302" mass="31149">MPAAIDPPASREPAPDSAAPIREEGRAKVNLALHVTGRRADGYHELDTLVVFPPFGDLLEVRPGAGLSLSVSGPFAADLGPADDNLVMRAATALQAAFQVQHGAALSLEKRLPVASGIGGGSADAAAALRALSRLWRLDARDPRIAEIAARLGADVPMCLASRPLRASGIGDVLSPVANLPAAGLVLVNPRVAVATPAIFKTLKTRENPPLGDLPGFANTSALTDWLATTRNDLQSPALETSPVIADVLEALEALPGSLLARMSGSGASCFALFADTTMAKAAAGALAAARPDWWICQTEVR</sequence>
<dbReference type="GO" id="GO:0016114">
    <property type="term" value="P:terpenoid biosynthetic process"/>
    <property type="evidence" value="ECO:0007669"/>
    <property type="project" value="UniProtKB-UniRule"/>
</dbReference>
<dbReference type="GO" id="GO:0050515">
    <property type="term" value="F:4-(cytidine 5'-diphospho)-2-C-methyl-D-erythritol kinase activity"/>
    <property type="evidence" value="ECO:0007669"/>
    <property type="project" value="UniProtKB-UniRule"/>
</dbReference>